<dbReference type="EMBL" id="BMNR01000002">
    <property type="protein sequence ID" value="GGK18169.1"/>
    <property type="molecule type" value="Genomic_DNA"/>
</dbReference>
<organism evidence="1 2">
    <name type="scientific">Yeosuana aromativorans</name>
    <dbReference type="NCBI Taxonomy" id="288019"/>
    <lineage>
        <taxon>Bacteria</taxon>
        <taxon>Pseudomonadati</taxon>
        <taxon>Bacteroidota</taxon>
        <taxon>Flavobacteriia</taxon>
        <taxon>Flavobacteriales</taxon>
        <taxon>Flavobacteriaceae</taxon>
        <taxon>Yeosuana</taxon>
    </lineage>
</organism>
<reference evidence="1" key="1">
    <citation type="journal article" date="2014" name="Int. J. Syst. Evol. Microbiol.">
        <title>Complete genome sequence of Corynebacterium casei LMG S-19264T (=DSM 44701T), isolated from a smear-ripened cheese.</title>
        <authorList>
            <consortium name="US DOE Joint Genome Institute (JGI-PGF)"/>
            <person name="Walter F."/>
            <person name="Albersmeier A."/>
            <person name="Kalinowski J."/>
            <person name="Ruckert C."/>
        </authorList>
    </citation>
    <scope>NUCLEOTIDE SEQUENCE</scope>
    <source>
        <strain evidence="1">JCM 12862</strain>
    </source>
</reference>
<evidence type="ECO:0000313" key="2">
    <source>
        <dbReference type="Proteomes" id="UP000612329"/>
    </source>
</evidence>
<dbReference type="AlphaFoldDB" id="A0A8J3BPB5"/>
<accession>A0A8J3BPB5</accession>
<reference evidence="1" key="2">
    <citation type="submission" date="2020-09" db="EMBL/GenBank/DDBJ databases">
        <authorList>
            <person name="Sun Q."/>
            <person name="Ohkuma M."/>
        </authorList>
    </citation>
    <scope>NUCLEOTIDE SEQUENCE</scope>
    <source>
        <strain evidence="1">JCM 12862</strain>
    </source>
</reference>
<evidence type="ECO:0000313" key="1">
    <source>
        <dbReference type="EMBL" id="GGK18169.1"/>
    </source>
</evidence>
<gene>
    <name evidence="1" type="ORF">GCM10007962_10450</name>
</gene>
<proteinExistence type="predicted"/>
<sequence>MKNNSETIITNIILGMNDETVRPYNDEISKCFRFGFMSSNVVLRTIIAVIKPTVKTQNRTCMAFFNIGDEIKVVMDCNQ</sequence>
<name>A0A8J3BPB5_9FLAO</name>
<protein>
    <submittedName>
        <fullName evidence="1">Uncharacterized protein</fullName>
    </submittedName>
</protein>
<comment type="caution">
    <text evidence="1">The sequence shown here is derived from an EMBL/GenBank/DDBJ whole genome shotgun (WGS) entry which is preliminary data.</text>
</comment>
<dbReference type="Proteomes" id="UP000612329">
    <property type="component" value="Unassembled WGS sequence"/>
</dbReference>
<keyword evidence="2" id="KW-1185">Reference proteome</keyword>